<dbReference type="RefSeq" id="WP_131610189.1">
    <property type="nucleotide sequence ID" value="NZ_SJSM01000010.1"/>
</dbReference>
<feature type="domain" description="HTH cro/C1-type" evidence="1">
    <location>
        <begin position="59"/>
        <end position="112"/>
    </location>
</feature>
<organism evidence="2 3">
    <name type="scientific">Pedobacter hiemivivus</name>
    <dbReference type="NCBI Taxonomy" id="2530454"/>
    <lineage>
        <taxon>Bacteria</taxon>
        <taxon>Pseudomonadati</taxon>
        <taxon>Bacteroidota</taxon>
        <taxon>Sphingobacteriia</taxon>
        <taxon>Sphingobacteriales</taxon>
        <taxon>Sphingobacteriaceae</taxon>
        <taxon>Pedobacter</taxon>
    </lineage>
</organism>
<dbReference type="CDD" id="cd00093">
    <property type="entry name" value="HTH_XRE"/>
    <property type="match status" value="1"/>
</dbReference>
<evidence type="ECO:0000259" key="1">
    <source>
        <dbReference type="PROSITE" id="PS50943"/>
    </source>
</evidence>
<evidence type="ECO:0000313" key="2">
    <source>
        <dbReference type="EMBL" id="TCC95041.1"/>
    </source>
</evidence>
<dbReference type="InterPro" id="IPR001387">
    <property type="entry name" value="Cro/C1-type_HTH"/>
</dbReference>
<dbReference type="GO" id="GO:0003677">
    <property type="term" value="F:DNA binding"/>
    <property type="evidence" value="ECO:0007669"/>
    <property type="project" value="InterPro"/>
</dbReference>
<dbReference type="Gene3D" id="1.10.260.40">
    <property type="entry name" value="lambda repressor-like DNA-binding domains"/>
    <property type="match status" value="2"/>
</dbReference>
<comment type="caution">
    <text evidence="2">The sequence shown here is derived from an EMBL/GenBank/DDBJ whole genome shotgun (WGS) entry which is preliminary data.</text>
</comment>
<dbReference type="Proteomes" id="UP000291117">
    <property type="component" value="Unassembled WGS sequence"/>
</dbReference>
<dbReference type="PROSITE" id="PS50943">
    <property type="entry name" value="HTH_CROC1"/>
    <property type="match status" value="1"/>
</dbReference>
<gene>
    <name evidence="2" type="ORF">EZ444_16175</name>
</gene>
<name>A0A4R0N531_9SPHI</name>
<dbReference type="EMBL" id="SJSM01000010">
    <property type="protein sequence ID" value="TCC95041.1"/>
    <property type="molecule type" value="Genomic_DNA"/>
</dbReference>
<dbReference type="InterPro" id="IPR010982">
    <property type="entry name" value="Lambda_DNA-bd_dom_sf"/>
</dbReference>
<accession>A0A4R0N531</accession>
<proteinExistence type="predicted"/>
<dbReference type="AlphaFoldDB" id="A0A4R0N531"/>
<dbReference type="SUPFAM" id="SSF47413">
    <property type="entry name" value="lambda repressor-like DNA-binding domains"/>
    <property type="match status" value="2"/>
</dbReference>
<dbReference type="OrthoDB" id="671638at2"/>
<reference evidence="2 3" key="1">
    <citation type="submission" date="2019-02" db="EMBL/GenBank/DDBJ databases">
        <title>Pedobacter sp. RP-3-8 sp. nov., isolated from Arctic soil.</title>
        <authorList>
            <person name="Dahal R.H."/>
        </authorList>
    </citation>
    <scope>NUCLEOTIDE SEQUENCE [LARGE SCALE GENOMIC DNA]</scope>
    <source>
        <strain evidence="2 3">RP-3-8</strain>
    </source>
</reference>
<protein>
    <submittedName>
        <fullName evidence="2">Transcriptional regulator</fullName>
    </submittedName>
</protein>
<sequence length="122" mass="14376">MELRIFQTDVAKMFSVSEDCITYWENNRSKPQINHYPRIIQFLGYFPFELDTSTIKGQIKAYRYVNGLSQKRFAMLMNADPVTVRLWENGERSLSMLKNLKLKELLETTDFARSQNLNGKDK</sequence>
<keyword evidence="3" id="KW-1185">Reference proteome</keyword>
<evidence type="ECO:0000313" key="3">
    <source>
        <dbReference type="Proteomes" id="UP000291117"/>
    </source>
</evidence>